<dbReference type="SUPFAM" id="SSF48452">
    <property type="entry name" value="TPR-like"/>
    <property type="match status" value="2"/>
</dbReference>
<dbReference type="EMBL" id="CAJNOJ010000642">
    <property type="protein sequence ID" value="CAF1502509.1"/>
    <property type="molecule type" value="Genomic_DNA"/>
</dbReference>
<evidence type="ECO:0000313" key="6">
    <source>
        <dbReference type="EMBL" id="CAF1581267.1"/>
    </source>
</evidence>
<evidence type="ECO:0000313" key="5">
    <source>
        <dbReference type="EMBL" id="CAF1502509.1"/>
    </source>
</evidence>
<dbReference type="PANTHER" id="PTHR45641:SF19">
    <property type="entry name" value="NEPHROCYSTIN-3"/>
    <property type="match status" value="1"/>
</dbReference>
<accession>A0A815TFW2</accession>
<feature type="domain" description="ADP ribosyltransferase" evidence="4">
    <location>
        <begin position="213"/>
        <end position="380"/>
    </location>
</feature>
<sequence length="768" mass="90793">MATNGNDSTQEKEENVCIIWFNPETTIFDDVLAQIKKELSGNKNSILFHNDIDQCIDLIESLKDKKTSLIISGNNIFKYRLQINNLPKFYAIFIFPEEPEKYERVKDEYSKVVGIFGNTIDLIESITKKLRFVNEQDEIISFYNRHQQGARKLTEQSGNFLWFQLFKHVIKQLPHDDDAKNEMLQLCRHYYYGNSIELKNIDKFANSCDVDSCIRWYTKQTFVYKLINQALRTEDILQLYKFRYYIADLSQQLVKECQKTVAAMGTNFRLYRGTAISQEEKMMLQANINRLIVTNAYWSTSSCREIALSFAHNIKNAVEVLYEIQCDLDKSNPSNIVADISKLSEFQTEKEFLFDAGSVFLVERVDEIAVDAKSQLVIAHLRTSTEGYKITKNYLEENQREMRYESPMTMLGILLKRLGKYEESSRYFERLEQNPRGEKLSHIYNRIGVAYKYKGENHFHSALEYFQRAYDLLKEGDPSERVYSALVIHNQGQVYFKQKRIYEALSFYEKAVKILDEEILEPNRYIAAVYFSIGRVYSYCEDYKTALRYQFDALEVREKCLAPNDVVLAFSYEEIANVHSYLGQYEKSLEYHLKALDLRRKYLPTIHHNTVWSLYQVGKMYYKNYQPKLAIQYDEEALEMIKKCSRNDYQHRTIISILKHLILVNKTRPSEALRWNYELLKIEKEASMTKRTSDQSNLARKFYCLASIFQTMNNIQCALECYEQALDINQRIYPLHHPFCLNTQKQIYFIKFNNENFRTNGYRNTFKH</sequence>
<proteinExistence type="predicted"/>
<dbReference type="GO" id="GO:0005576">
    <property type="term" value="C:extracellular region"/>
    <property type="evidence" value="ECO:0007669"/>
    <property type="project" value="InterPro"/>
</dbReference>
<keyword evidence="7" id="KW-1185">Reference proteome</keyword>
<dbReference type="PANTHER" id="PTHR45641">
    <property type="entry name" value="TETRATRICOPEPTIDE REPEAT PROTEIN (AFU_ORTHOLOGUE AFUA_6G03870)"/>
    <property type="match status" value="1"/>
</dbReference>
<dbReference type="SUPFAM" id="SSF56399">
    <property type="entry name" value="ADP-ribosylation"/>
    <property type="match status" value="1"/>
</dbReference>
<reference evidence="5" key="1">
    <citation type="submission" date="2021-02" db="EMBL/GenBank/DDBJ databases">
        <authorList>
            <person name="Nowell W R."/>
        </authorList>
    </citation>
    <scope>NUCLEOTIDE SEQUENCE</scope>
</reference>
<keyword evidence="2 3" id="KW-0802">TPR repeat</keyword>
<feature type="repeat" description="TPR" evidence="3">
    <location>
        <begin position="569"/>
        <end position="602"/>
    </location>
</feature>
<evidence type="ECO:0000256" key="2">
    <source>
        <dbReference type="ARBA" id="ARBA00022803"/>
    </source>
</evidence>
<protein>
    <recommendedName>
        <fullName evidence="4">ADP ribosyltransferase domain-containing protein</fullName>
    </recommendedName>
</protein>
<dbReference type="AlphaFoldDB" id="A0A815TFW2"/>
<evidence type="ECO:0000256" key="1">
    <source>
        <dbReference type="ARBA" id="ARBA00022737"/>
    </source>
</evidence>
<dbReference type="Gene3D" id="1.25.40.10">
    <property type="entry name" value="Tetratricopeptide repeat domain"/>
    <property type="match status" value="3"/>
</dbReference>
<evidence type="ECO:0000256" key="3">
    <source>
        <dbReference type="PROSITE-ProRule" id="PRU00339"/>
    </source>
</evidence>
<keyword evidence="1" id="KW-0677">Repeat</keyword>
<evidence type="ECO:0000313" key="7">
    <source>
        <dbReference type="Proteomes" id="UP000663828"/>
    </source>
</evidence>
<dbReference type="Pfam" id="PF03496">
    <property type="entry name" value="ADPrib_exo_Tox"/>
    <property type="match status" value="1"/>
</dbReference>
<name>A0A815TFW2_ADIRI</name>
<dbReference type="InterPro" id="IPR019734">
    <property type="entry name" value="TPR_rpt"/>
</dbReference>
<feature type="repeat" description="TPR" evidence="3">
    <location>
        <begin position="699"/>
        <end position="732"/>
    </location>
</feature>
<gene>
    <name evidence="5" type="ORF">EDS130_LOCUS42721</name>
    <name evidence="6" type="ORF">XAT740_LOCUS45539</name>
</gene>
<dbReference type="InterPro" id="IPR003540">
    <property type="entry name" value="ADP-ribosyltransferase"/>
</dbReference>
<evidence type="ECO:0000259" key="4">
    <source>
        <dbReference type="Pfam" id="PF03496"/>
    </source>
</evidence>
<dbReference type="Proteomes" id="UP000663852">
    <property type="component" value="Unassembled WGS sequence"/>
</dbReference>
<dbReference type="PROSITE" id="PS51996">
    <property type="entry name" value="TR_MART"/>
    <property type="match status" value="1"/>
</dbReference>
<evidence type="ECO:0000313" key="8">
    <source>
        <dbReference type="Proteomes" id="UP000663852"/>
    </source>
</evidence>
<dbReference type="OrthoDB" id="1305878at2759"/>
<feature type="repeat" description="TPR" evidence="3">
    <location>
        <begin position="485"/>
        <end position="518"/>
    </location>
</feature>
<dbReference type="InterPro" id="IPR011990">
    <property type="entry name" value="TPR-like_helical_dom_sf"/>
</dbReference>
<comment type="caution">
    <text evidence="5">The sequence shown here is derived from an EMBL/GenBank/DDBJ whole genome shotgun (WGS) entry which is preliminary data.</text>
</comment>
<dbReference type="Pfam" id="PF13424">
    <property type="entry name" value="TPR_12"/>
    <property type="match status" value="2"/>
</dbReference>
<dbReference type="SMART" id="SM00028">
    <property type="entry name" value="TPR"/>
    <property type="match status" value="7"/>
</dbReference>
<dbReference type="Gene3D" id="3.90.176.10">
    <property type="entry name" value="Toxin ADP-ribosyltransferase, Chain A, domain 1"/>
    <property type="match status" value="1"/>
</dbReference>
<dbReference type="Proteomes" id="UP000663828">
    <property type="component" value="Unassembled WGS sequence"/>
</dbReference>
<feature type="repeat" description="TPR" evidence="3">
    <location>
        <begin position="527"/>
        <end position="560"/>
    </location>
</feature>
<organism evidence="5 8">
    <name type="scientific">Adineta ricciae</name>
    <name type="common">Rotifer</name>
    <dbReference type="NCBI Taxonomy" id="249248"/>
    <lineage>
        <taxon>Eukaryota</taxon>
        <taxon>Metazoa</taxon>
        <taxon>Spiralia</taxon>
        <taxon>Gnathifera</taxon>
        <taxon>Rotifera</taxon>
        <taxon>Eurotatoria</taxon>
        <taxon>Bdelloidea</taxon>
        <taxon>Adinetida</taxon>
        <taxon>Adinetidae</taxon>
        <taxon>Adineta</taxon>
    </lineage>
</organism>
<dbReference type="EMBL" id="CAJNOR010005963">
    <property type="protein sequence ID" value="CAF1581267.1"/>
    <property type="molecule type" value="Genomic_DNA"/>
</dbReference>
<dbReference type="PROSITE" id="PS50005">
    <property type="entry name" value="TPR"/>
    <property type="match status" value="4"/>
</dbReference>